<feature type="compositionally biased region" description="Basic and acidic residues" evidence="13">
    <location>
        <begin position="589"/>
        <end position="603"/>
    </location>
</feature>
<feature type="compositionally biased region" description="Polar residues" evidence="13">
    <location>
        <begin position="76"/>
        <end position="88"/>
    </location>
</feature>
<dbReference type="InterPro" id="IPR043640">
    <property type="entry name" value="AF4/FMR2_CHD"/>
</dbReference>
<comment type="subcellular location">
    <subcellularLocation>
        <location evidence="1">Nucleus</location>
    </subcellularLocation>
</comment>
<keyword evidence="10" id="KW-0539">Nucleus</keyword>
<feature type="compositionally biased region" description="Polar residues" evidence="13">
    <location>
        <begin position="215"/>
        <end position="228"/>
    </location>
</feature>
<feature type="compositionally biased region" description="Low complexity" evidence="13">
    <location>
        <begin position="52"/>
        <end position="74"/>
    </location>
</feature>
<comment type="function">
    <text evidence="11">Has a role in transcriptional regulation. Acts in parallel with the Ras/MAPK and the PI3K/PKB pathways in the control of cell identity and cellular growth. Essential for regulation of the cytoskeleton and cell growth but not for cell proliferation or growth rate. Required specifically for the microtubule-based basal transport of lipid droplets. Plays a partially redundant function downstream of Raf in cell fate specification in the developing eye. Pair-rule protein that regulates embryonic cellularization, gastrulation and segmentation.</text>
</comment>
<feature type="compositionally biased region" description="Low complexity" evidence="13">
    <location>
        <begin position="420"/>
        <end position="443"/>
    </location>
</feature>
<evidence type="ECO:0000256" key="6">
    <source>
        <dbReference type="ARBA" id="ARBA00022788"/>
    </source>
</evidence>
<keyword evidence="9" id="KW-0804">Transcription</keyword>
<dbReference type="GO" id="GO:0007366">
    <property type="term" value="P:periodic partitioning by pair rule gene"/>
    <property type="evidence" value="ECO:0007669"/>
    <property type="project" value="UniProtKB-KW"/>
</dbReference>
<feature type="compositionally biased region" description="Basic and acidic residues" evidence="13">
    <location>
        <begin position="667"/>
        <end position="680"/>
    </location>
</feature>
<feature type="compositionally biased region" description="Polar residues" evidence="13">
    <location>
        <begin position="99"/>
        <end position="108"/>
    </location>
</feature>
<feature type="compositionally biased region" description="Low complexity" evidence="13">
    <location>
        <begin position="722"/>
        <end position="739"/>
    </location>
</feature>
<evidence type="ECO:0000256" key="12">
    <source>
        <dbReference type="ARBA" id="ARBA00032149"/>
    </source>
</evidence>
<feature type="compositionally biased region" description="Polar residues" evidence="13">
    <location>
        <begin position="833"/>
        <end position="844"/>
    </location>
</feature>
<feature type="compositionally biased region" description="Basic residues" evidence="13">
    <location>
        <begin position="517"/>
        <end position="527"/>
    </location>
</feature>
<dbReference type="EMBL" id="SEYY01003772">
    <property type="protein sequence ID" value="KAB7504091.1"/>
    <property type="molecule type" value="Genomic_DNA"/>
</dbReference>
<dbReference type="OrthoDB" id="6382204at2759"/>
<evidence type="ECO:0000256" key="8">
    <source>
        <dbReference type="ARBA" id="ARBA00023125"/>
    </source>
</evidence>
<feature type="region of interest" description="Disordered" evidence="13">
    <location>
        <begin position="1"/>
        <end position="443"/>
    </location>
</feature>
<evidence type="ECO:0000256" key="13">
    <source>
        <dbReference type="SAM" id="MobiDB-lite"/>
    </source>
</evidence>
<evidence type="ECO:0000259" key="14">
    <source>
        <dbReference type="Pfam" id="PF18876"/>
    </source>
</evidence>
<evidence type="ECO:0000256" key="2">
    <source>
        <dbReference type="ARBA" id="ARBA00007354"/>
    </source>
</evidence>
<dbReference type="GO" id="GO:0010468">
    <property type="term" value="P:regulation of gene expression"/>
    <property type="evidence" value="ECO:0007669"/>
    <property type="project" value="InterPro"/>
</dbReference>
<dbReference type="Pfam" id="PF18876">
    <property type="entry name" value="AFF4_CHD"/>
    <property type="match status" value="2"/>
</dbReference>
<feature type="region of interest" description="Disordered" evidence="13">
    <location>
        <begin position="511"/>
        <end position="536"/>
    </location>
</feature>
<feature type="compositionally biased region" description="Low complexity" evidence="13">
    <location>
        <begin position="617"/>
        <end position="626"/>
    </location>
</feature>
<evidence type="ECO:0000313" key="16">
    <source>
        <dbReference type="Proteomes" id="UP000326759"/>
    </source>
</evidence>
<keyword evidence="6" id="KW-0562">Pair-rule protein</keyword>
<dbReference type="InterPro" id="IPR007797">
    <property type="entry name" value="AF4/FMR2"/>
</dbReference>
<evidence type="ECO:0000256" key="5">
    <source>
        <dbReference type="ARBA" id="ARBA00022553"/>
    </source>
</evidence>
<reference evidence="15 16" key="1">
    <citation type="journal article" date="2019" name="PLoS Biol.">
        <title>Sex chromosomes control vertical transmission of feminizing Wolbachia symbionts in an isopod.</title>
        <authorList>
            <person name="Becking T."/>
            <person name="Chebbi M.A."/>
            <person name="Giraud I."/>
            <person name="Moumen B."/>
            <person name="Laverre T."/>
            <person name="Caubet Y."/>
            <person name="Peccoud J."/>
            <person name="Gilbert C."/>
            <person name="Cordaux R."/>
        </authorList>
    </citation>
    <scope>NUCLEOTIDE SEQUENCE [LARGE SCALE GENOMIC DNA]</scope>
    <source>
        <strain evidence="15">ANa2</strain>
        <tissue evidence="15">Whole body excluding digestive tract and cuticle</tissue>
    </source>
</reference>
<feature type="region of interest" description="Disordered" evidence="13">
    <location>
        <begin position="792"/>
        <end position="856"/>
    </location>
</feature>
<keyword evidence="4" id="KW-0217">Developmental protein</keyword>
<dbReference type="AlphaFoldDB" id="A0A5N5TBZ5"/>
<feature type="compositionally biased region" description="Low complexity" evidence="13">
    <location>
        <begin position="305"/>
        <end position="319"/>
    </location>
</feature>
<dbReference type="GO" id="GO:0003677">
    <property type="term" value="F:DNA binding"/>
    <property type="evidence" value="ECO:0007669"/>
    <property type="project" value="UniProtKB-KW"/>
</dbReference>
<evidence type="ECO:0000256" key="7">
    <source>
        <dbReference type="ARBA" id="ARBA00023015"/>
    </source>
</evidence>
<evidence type="ECO:0000256" key="11">
    <source>
        <dbReference type="ARBA" id="ARBA00024653"/>
    </source>
</evidence>
<feature type="compositionally biased region" description="Basic and acidic residues" evidence="13">
    <location>
        <begin position="251"/>
        <end position="263"/>
    </location>
</feature>
<evidence type="ECO:0000256" key="1">
    <source>
        <dbReference type="ARBA" id="ARBA00004123"/>
    </source>
</evidence>
<accession>A0A5N5TBZ5</accession>
<feature type="compositionally biased region" description="Low complexity" evidence="13">
    <location>
        <begin position="681"/>
        <end position="690"/>
    </location>
</feature>
<feature type="compositionally biased region" description="Low complexity" evidence="13">
    <location>
        <begin position="1022"/>
        <end position="1031"/>
    </location>
</feature>
<keyword evidence="5" id="KW-0597">Phosphoprotein</keyword>
<feature type="compositionally biased region" description="Acidic residues" evidence="13">
    <location>
        <begin position="1"/>
        <end position="20"/>
    </location>
</feature>
<feature type="compositionally biased region" description="Low complexity" evidence="13">
    <location>
        <begin position="764"/>
        <end position="775"/>
    </location>
</feature>
<feature type="compositionally biased region" description="Basic residues" evidence="13">
    <location>
        <begin position="627"/>
        <end position="636"/>
    </location>
</feature>
<comment type="similarity">
    <text evidence="2">Belongs to the AF4 family.</text>
</comment>
<comment type="caution">
    <text evidence="15">The sequence shown here is derived from an EMBL/GenBank/DDBJ whole genome shotgun (WGS) entry which is preliminary data.</text>
</comment>
<gene>
    <name evidence="15" type="primary">lilli</name>
    <name evidence="15" type="ORF">Anas_06716</name>
</gene>
<feature type="compositionally biased region" description="Low complexity" evidence="13">
    <location>
        <begin position="1051"/>
        <end position="1085"/>
    </location>
</feature>
<feature type="region of interest" description="Disordered" evidence="13">
    <location>
        <begin position="568"/>
        <end position="775"/>
    </location>
</feature>
<feature type="non-terminal residue" evidence="15">
    <location>
        <position position="1"/>
    </location>
</feature>
<keyword evidence="8" id="KW-0238">DNA-binding</keyword>
<feature type="domain" description="AF4/FMR2 C-terminal homology" evidence="14">
    <location>
        <begin position="1052"/>
        <end position="1168"/>
    </location>
</feature>
<dbReference type="PANTHER" id="PTHR10528">
    <property type="entry name" value="AF4/FMR2 FAMILY MEMBER"/>
    <property type="match status" value="1"/>
</dbReference>
<feature type="region of interest" description="Disordered" evidence="13">
    <location>
        <begin position="1021"/>
        <end position="1109"/>
    </location>
</feature>
<feature type="compositionally biased region" description="Basic and acidic residues" evidence="13">
    <location>
        <begin position="328"/>
        <end position="355"/>
    </location>
</feature>
<keyword evidence="7" id="KW-0805">Transcription regulation</keyword>
<evidence type="ECO:0000256" key="4">
    <source>
        <dbReference type="ARBA" id="ARBA00022473"/>
    </source>
</evidence>
<dbReference type="Proteomes" id="UP000326759">
    <property type="component" value="Unassembled WGS sequence"/>
</dbReference>
<dbReference type="PANTHER" id="PTHR10528:SF17">
    <property type="entry name" value="AF4_FMR2 FAMILY MEMBER LILLI"/>
    <property type="match status" value="1"/>
</dbReference>
<evidence type="ECO:0000256" key="10">
    <source>
        <dbReference type="ARBA" id="ARBA00023242"/>
    </source>
</evidence>
<evidence type="ECO:0000256" key="9">
    <source>
        <dbReference type="ARBA" id="ARBA00023163"/>
    </source>
</evidence>
<dbReference type="GO" id="GO:0032783">
    <property type="term" value="C:super elongation complex"/>
    <property type="evidence" value="ECO:0007669"/>
    <property type="project" value="TreeGrafter"/>
</dbReference>
<name>A0A5N5TBZ5_9CRUS</name>
<proteinExistence type="inferred from homology"/>
<keyword evidence="16" id="KW-1185">Reference proteome</keyword>
<organism evidence="15 16">
    <name type="scientific">Armadillidium nasatum</name>
    <dbReference type="NCBI Taxonomy" id="96803"/>
    <lineage>
        <taxon>Eukaryota</taxon>
        <taxon>Metazoa</taxon>
        <taxon>Ecdysozoa</taxon>
        <taxon>Arthropoda</taxon>
        <taxon>Crustacea</taxon>
        <taxon>Multicrustacea</taxon>
        <taxon>Malacostraca</taxon>
        <taxon>Eumalacostraca</taxon>
        <taxon>Peracarida</taxon>
        <taxon>Isopoda</taxon>
        <taxon>Oniscidea</taxon>
        <taxon>Crinocheta</taxon>
        <taxon>Armadillidiidae</taxon>
        <taxon>Armadillidium</taxon>
    </lineage>
</organism>
<feature type="compositionally biased region" description="Polar residues" evidence="13">
    <location>
        <begin position="270"/>
        <end position="282"/>
    </location>
</feature>
<feature type="compositionally biased region" description="Low complexity" evidence="13">
    <location>
        <begin position="142"/>
        <end position="163"/>
    </location>
</feature>
<feature type="compositionally biased region" description="Basic residues" evidence="13">
    <location>
        <begin position="379"/>
        <end position="388"/>
    </location>
</feature>
<protein>
    <recommendedName>
        <fullName evidence="3">AF4/FMR2 family member lilli</fullName>
    </recommendedName>
    <alternativeName>
        <fullName evidence="12">Protein lilliputian</fullName>
    </alternativeName>
</protein>
<evidence type="ECO:0000256" key="3">
    <source>
        <dbReference type="ARBA" id="ARBA00021888"/>
    </source>
</evidence>
<feature type="compositionally biased region" description="Basic and acidic residues" evidence="13">
    <location>
        <begin position="692"/>
        <end position="705"/>
    </location>
</feature>
<feature type="compositionally biased region" description="Gly residues" evidence="13">
    <location>
        <begin position="1035"/>
        <end position="1046"/>
    </location>
</feature>
<feature type="domain" description="AF4/FMR2 C-terminal homology" evidence="14">
    <location>
        <begin position="882"/>
        <end position="1025"/>
    </location>
</feature>
<feature type="compositionally biased region" description="Low complexity" evidence="13">
    <location>
        <begin position="575"/>
        <end position="588"/>
    </location>
</feature>
<feature type="compositionally biased region" description="Basic and acidic residues" evidence="13">
    <location>
        <begin position="811"/>
        <end position="820"/>
    </location>
</feature>
<feature type="compositionally biased region" description="Basic and acidic residues" evidence="13">
    <location>
        <begin position="389"/>
        <end position="418"/>
    </location>
</feature>
<sequence length="1173" mass="129183">ESNMNDDEIQLSEDSEEEEAVGGMRPATKREPNNSSVGLKDPSVSPMKNTDESSNSEDSSGSDSESSSSPTPSDKNPWSLSKIFQQSSSKDDSIAHEIGSTNALSTVKGNFDSMNEVRPEPMPPSPHSVDEPAPPVVTTVPNSNSSKASKGNSRSLCSPTSTDESSDEESPITLKGKKSTGQRSRNNKIAPSKVTKKVIDSVLSSESEDEEVITKTKSNIKNLKQTARSPKVPPPLTSNRHQNITRKLPKGKRDSIASEKDSESDASVGFPSSGSEKCTAKTSSRKSLRQSLKSNVKITQNGDNSLSGFGSPKKLSSSSYASQTNVTEEARHKAYNKDIKYNGEAKTSDYVEKGSKGLIKAETSHPYKKVRKEEDAKLEKKRRKRRSHHDNSEECERKKCSEGTENEINHRLEDERVKMSSSSRKLSNNNNSSNSNNNNNNIASNSASYMKGLYNLNMNPVQWENGVPKLFCAIPLHLIDNIPIPKNVNNNNSASVIKDEKVNKEVLEMRTSGGKGKGSKSNHKNRNSKSPPNEDEKKLRALNSIYKKQRQSSLEPDRIKLEIKNEIQESQEVRSPVPVTSSSSSQDIKSSELKSQIKEDSKSFKSSLDTSLRRPGSSLSLPSASPHSKKHKKDKRKERDESSRAPKAQDSDFSRRRKRTATPENDIPQKRSRENSRESTRGSSKSGSSSVHEAKKTKMPLEPDKAVLSSTESIRDARLSPHLRASQQQQQQQHNQLRNASEERPASSLSSETIPPYQPRQKPQSTSSQFSQRSGSHLISPYLDHESEEDMITSLGTGDGTQRGGHSYSSAREKLSEDSHAANCGDTSEYHSLPSSEHGGSTYRNGEEHSSPPLGLAGEHLYSQVINPSPGPSMEYNKCSSLLSQDQSSDNTQYLNTAKELKHLADKERHRVLQTIMYLEAVLYFILTGDSMESDPNTYVPSYTMYNDTFKLIRHVSSPIYKSLKDGPHHKQNVILTILSLRCQSLLSLKLFSMKRNEMKEALRVVCDFLKVNLFQGMGRHPTTLPSSTPSASCAGGGTPSGGVWGGSQRSAANNSPSSLSPTPSPAGSVGSEGSQSSSGYSTEGTRQRGQPPMGATPPQGTPLHSIPPDVHSMLIKHCHLSYSLNSSHEMWSEADDLVYRHDMKDFFIELDHAMGPLTLHSSLRELIWKKKY</sequence>
<feature type="compositionally biased region" description="Basic and acidic residues" evidence="13">
    <location>
        <begin position="637"/>
        <end position="654"/>
    </location>
</feature>
<evidence type="ECO:0000313" key="15">
    <source>
        <dbReference type="EMBL" id="KAB7504091.1"/>
    </source>
</evidence>